<dbReference type="PANTHER" id="PTHR43133">
    <property type="entry name" value="RNA POLYMERASE ECF-TYPE SIGMA FACTO"/>
    <property type="match status" value="1"/>
</dbReference>
<feature type="domain" description="RNA polymerase sigma-70 region 2" evidence="7">
    <location>
        <begin position="21"/>
        <end position="88"/>
    </location>
</feature>
<dbReference type="EMBL" id="JAGEOJ010000014">
    <property type="protein sequence ID" value="MBO2451707.1"/>
    <property type="molecule type" value="Genomic_DNA"/>
</dbReference>
<evidence type="ECO:0000256" key="5">
    <source>
        <dbReference type="ARBA" id="ARBA00023163"/>
    </source>
</evidence>
<feature type="region of interest" description="Disordered" evidence="6">
    <location>
        <begin position="87"/>
        <end position="106"/>
    </location>
</feature>
<dbReference type="InterPro" id="IPR013249">
    <property type="entry name" value="RNA_pol_sigma70_r4_t2"/>
</dbReference>
<dbReference type="Gene3D" id="1.10.1740.10">
    <property type="match status" value="1"/>
</dbReference>
<evidence type="ECO:0000259" key="8">
    <source>
        <dbReference type="Pfam" id="PF08281"/>
    </source>
</evidence>
<evidence type="ECO:0000256" key="1">
    <source>
        <dbReference type="ARBA" id="ARBA00010641"/>
    </source>
</evidence>
<protein>
    <submittedName>
        <fullName evidence="10">RNA polymerase subunit sigma-70</fullName>
        <ecNumber evidence="10">2.7.7.6</ecNumber>
    </submittedName>
</protein>
<dbReference type="InterPro" id="IPR037401">
    <property type="entry name" value="SnoaL-like"/>
</dbReference>
<gene>
    <name evidence="10" type="ORF">J4573_31770</name>
</gene>
<dbReference type="GO" id="GO:0016987">
    <property type="term" value="F:sigma factor activity"/>
    <property type="evidence" value="ECO:0007669"/>
    <property type="project" value="UniProtKB-KW"/>
</dbReference>
<dbReference type="SUPFAM" id="SSF88659">
    <property type="entry name" value="Sigma3 and sigma4 domains of RNA polymerase sigma factors"/>
    <property type="match status" value="1"/>
</dbReference>
<dbReference type="InterPro" id="IPR039425">
    <property type="entry name" value="RNA_pol_sigma-70-like"/>
</dbReference>
<dbReference type="GO" id="GO:0006352">
    <property type="term" value="P:DNA-templated transcription initiation"/>
    <property type="evidence" value="ECO:0007669"/>
    <property type="project" value="InterPro"/>
</dbReference>
<dbReference type="InterPro" id="IPR007627">
    <property type="entry name" value="RNA_pol_sigma70_r2"/>
</dbReference>
<dbReference type="PANTHER" id="PTHR43133:SF65">
    <property type="entry name" value="ECF RNA POLYMERASE SIGMA FACTOR SIGG"/>
    <property type="match status" value="1"/>
</dbReference>
<keyword evidence="10" id="KW-0808">Transferase</keyword>
<feature type="domain" description="SnoaL-like" evidence="9">
    <location>
        <begin position="223"/>
        <end position="319"/>
    </location>
</feature>
<dbReference type="SUPFAM" id="SSF88946">
    <property type="entry name" value="Sigma2 domain of RNA polymerase sigma factors"/>
    <property type="match status" value="1"/>
</dbReference>
<dbReference type="InterPro" id="IPR013325">
    <property type="entry name" value="RNA_pol_sigma_r2"/>
</dbReference>
<evidence type="ECO:0000259" key="7">
    <source>
        <dbReference type="Pfam" id="PF04542"/>
    </source>
</evidence>
<name>A0A939PF51_9ACTN</name>
<comment type="similarity">
    <text evidence="1">Belongs to the sigma-70 factor family. ECF subfamily.</text>
</comment>
<evidence type="ECO:0000256" key="2">
    <source>
        <dbReference type="ARBA" id="ARBA00011344"/>
    </source>
</evidence>
<sequence>METSDLIARASAGDHNAFRELVEVHSHELQVHCYRILGSLQDAEDALQETLVSAWRNLGDFHQRSSVRTWLYQIATNRCLSMLRAGNRRPRTTTTSPLPDVALPEPTGAGDVPPWLEPYPDVLLGGLVDQAPGPETRYETTEAISLAFITALQLLPPRQRAVLVLRDVLGYRAVEVAGMLDATQESVQSALKRARATIDGHLADSGSGRPARRPDTAAEHRLVAELTDALERADLDALVGLLVDDVRLSMPPAMLEYRGVEAARRFLAAAAFQPDRTYRAVPTRANGQPAFGMYVADPHTGLFRAYGLLVATIAGDRITVLTGFPASVMPRFGLPRTLPATD</sequence>
<organism evidence="10 11">
    <name type="scientific">Actinomadura barringtoniae</name>
    <dbReference type="NCBI Taxonomy" id="1427535"/>
    <lineage>
        <taxon>Bacteria</taxon>
        <taxon>Bacillati</taxon>
        <taxon>Actinomycetota</taxon>
        <taxon>Actinomycetes</taxon>
        <taxon>Streptosporangiales</taxon>
        <taxon>Thermomonosporaceae</taxon>
        <taxon>Actinomadura</taxon>
    </lineage>
</organism>
<evidence type="ECO:0000256" key="4">
    <source>
        <dbReference type="ARBA" id="ARBA00023082"/>
    </source>
</evidence>
<dbReference type="InterPro" id="IPR032710">
    <property type="entry name" value="NTF2-like_dom_sf"/>
</dbReference>
<evidence type="ECO:0000313" key="10">
    <source>
        <dbReference type="EMBL" id="MBO2451707.1"/>
    </source>
</evidence>
<keyword evidence="3" id="KW-0805">Transcription regulation</keyword>
<comment type="caution">
    <text evidence="10">The sequence shown here is derived from an EMBL/GenBank/DDBJ whole genome shotgun (WGS) entry which is preliminary data.</text>
</comment>
<evidence type="ECO:0000256" key="6">
    <source>
        <dbReference type="SAM" id="MobiDB-lite"/>
    </source>
</evidence>
<dbReference type="InterPro" id="IPR014284">
    <property type="entry name" value="RNA_pol_sigma-70_dom"/>
</dbReference>
<evidence type="ECO:0000256" key="3">
    <source>
        <dbReference type="ARBA" id="ARBA00023015"/>
    </source>
</evidence>
<keyword evidence="10" id="KW-0548">Nucleotidyltransferase</keyword>
<dbReference type="Proteomes" id="UP000669179">
    <property type="component" value="Unassembled WGS sequence"/>
</dbReference>
<dbReference type="EC" id="2.7.7.6" evidence="10"/>
<proteinExistence type="inferred from homology"/>
<dbReference type="RefSeq" id="WP_208259617.1">
    <property type="nucleotide sequence ID" value="NZ_JAGEOJ010000014.1"/>
</dbReference>
<evidence type="ECO:0000259" key="9">
    <source>
        <dbReference type="Pfam" id="PF12680"/>
    </source>
</evidence>
<evidence type="ECO:0000313" key="11">
    <source>
        <dbReference type="Proteomes" id="UP000669179"/>
    </source>
</evidence>
<dbReference type="GO" id="GO:0003899">
    <property type="term" value="F:DNA-directed RNA polymerase activity"/>
    <property type="evidence" value="ECO:0007669"/>
    <property type="project" value="UniProtKB-EC"/>
</dbReference>
<dbReference type="Pfam" id="PF04542">
    <property type="entry name" value="Sigma70_r2"/>
    <property type="match status" value="1"/>
</dbReference>
<reference evidence="10" key="1">
    <citation type="submission" date="2021-03" db="EMBL/GenBank/DDBJ databases">
        <authorList>
            <person name="Kanchanasin P."/>
            <person name="Saeng-In P."/>
            <person name="Phongsopitanun W."/>
            <person name="Yuki M."/>
            <person name="Kudo T."/>
            <person name="Ohkuma M."/>
            <person name="Tanasupawat S."/>
        </authorList>
    </citation>
    <scope>NUCLEOTIDE SEQUENCE</scope>
    <source>
        <strain evidence="10">GKU 128</strain>
    </source>
</reference>
<dbReference type="Gene3D" id="1.10.10.10">
    <property type="entry name" value="Winged helix-like DNA-binding domain superfamily/Winged helix DNA-binding domain"/>
    <property type="match status" value="1"/>
</dbReference>
<dbReference type="GO" id="GO:0003677">
    <property type="term" value="F:DNA binding"/>
    <property type="evidence" value="ECO:0007669"/>
    <property type="project" value="InterPro"/>
</dbReference>
<accession>A0A939PF51</accession>
<dbReference type="InterPro" id="IPR013324">
    <property type="entry name" value="RNA_pol_sigma_r3/r4-like"/>
</dbReference>
<dbReference type="NCBIfam" id="NF006089">
    <property type="entry name" value="PRK08241.1"/>
    <property type="match status" value="1"/>
</dbReference>
<keyword evidence="4" id="KW-0731">Sigma factor</keyword>
<dbReference type="InterPro" id="IPR014305">
    <property type="entry name" value="RNA_pol_sigma-G_actinobac"/>
</dbReference>
<dbReference type="SUPFAM" id="SSF54427">
    <property type="entry name" value="NTF2-like"/>
    <property type="match status" value="1"/>
</dbReference>
<dbReference type="CDD" id="cd06171">
    <property type="entry name" value="Sigma70_r4"/>
    <property type="match status" value="1"/>
</dbReference>
<dbReference type="NCBIfam" id="TIGR02937">
    <property type="entry name" value="sigma70-ECF"/>
    <property type="match status" value="1"/>
</dbReference>
<dbReference type="Pfam" id="PF08281">
    <property type="entry name" value="Sigma70_r4_2"/>
    <property type="match status" value="1"/>
</dbReference>
<comment type="subunit">
    <text evidence="2">Interacts transiently with the RNA polymerase catalytic core formed by RpoA, RpoB, RpoC and RpoZ (2 alpha, 1 beta, 1 beta' and 1 omega subunit) to form the RNA polymerase holoenzyme that can initiate transcription.</text>
</comment>
<dbReference type="AlphaFoldDB" id="A0A939PF51"/>
<keyword evidence="5" id="KW-0804">Transcription</keyword>
<dbReference type="Gene3D" id="3.10.450.50">
    <property type="match status" value="1"/>
</dbReference>
<keyword evidence="11" id="KW-1185">Reference proteome</keyword>
<dbReference type="Pfam" id="PF12680">
    <property type="entry name" value="SnoaL_2"/>
    <property type="match status" value="1"/>
</dbReference>
<feature type="domain" description="RNA polymerase sigma factor 70 region 4 type 2" evidence="8">
    <location>
        <begin position="146"/>
        <end position="197"/>
    </location>
</feature>
<dbReference type="InterPro" id="IPR036388">
    <property type="entry name" value="WH-like_DNA-bd_sf"/>
</dbReference>
<dbReference type="NCBIfam" id="TIGR02960">
    <property type="entry name" value="SigX5"/>
    <property type="match status" value="1"/>
</dbReference>